<name>A0AAD3S394_NEPGR</name>
<keyword evidence="2" id="KW-1185">Reference proteome</keyword>
<protein>
    <submittedName>
        <fullName evidence="1">Uncharacterized protein</fullName>
    </submittedName>
</protein>
<evidence type="ECO:0000313" key="1">
    <source>
        <dbReference type="EMBL" id="GMH03663.1"/>
    </source>
</evidence>
<gene>
    <name evidence="1" type="ORF">Nepgr_005502</name>
</gene>
<organism evidence="1 2">
    <name type="scientific">Nepenthes gracilis</name>
    <name type="common">Slender pitcher plant</name>
    <dbReference type="NCBI Taxonomy" id="150966"/>
    <lineage>
        <taxon>Eukaryota</taxon>
        <taxon>Viridiplantae</taxon>
        <taxon>Streptophyta</taxon>
        <taxon>Embryophyta</taxon>
        <taxon>Tracheophyta</taxon>
        <taxon>Spermatophyta</taxon>
        <taxon>Magnoliopsida</taxon>
        <taxon>eudicotyledons</taxon>
        <taxon>Gunneridae</taxon>
        <taxon>Pentapetalae</taxon>
        <taxon>Caryophyllales</taxon>
        <taxon>Nepenthaceae</taxon>
        <taxon>Nepenthes</taxon>
    </lineage>
</organism>
<dbReference type="EMBL" id="BSYO01000004">
    <property type="protein sequence ID" value="GMH03663.1"/>
    <property type="molecule type" value="Genomic_DNA"/>
</dbReference>
<accession>A0AAD3S394</accession>
<dbReference type="Proteomes" id="UP001279734">
    <property type="component" value="Unassembled WGS sequence"/>
</dbReference>
<reference evidence="1" key="1">
    <citation type="submission" date="2023-05" db="EMBL/GenBank/DDBJ databases">
        <title>Nepenthes gracilis genome sequencing.</title>
        <authorList>
            <person name="Fukushima K."/>
        </authorList>
    </citation>
    <scope>NUCLEOTIDE SEQUENCE</scope>
    <source>
        <strain evidence="1">SING2019-196</strain>
    </source>
</reference>
<sequence length="75" mass="8487">MDQRGENTNLWRAVHFVRLLAAAALPQSSPASFHHFTVWFSLSTVTVIRIAYLLELGTTDFLPLGRLVNSNHQDH</sequence>
<evidence type="ECO:0000313" key="2">
    <source>
        <dbReference type="Proteomes" id="UP001279734"/>
    </source>
</evidence>
<dbReference type="AlphaFoldDB" id="A0AAD3S394"/>
<proteinExistence type="predicted"/>
<comment type="caution">
    <text evidence="1">The sequence shown here is derived from an EMBL/GenBank/DDBJ whole genome shotgun (WGS) entry which is preliminary data.</text>
</comment>